<proteinExistence type="predicted"/>
<dbReference type="Proteomes" id="UP001642483">
    <property type="component" value="Unassembled WGS sequence"/>
</dbReference>
<gene>
    <name evidence="1" type="ORF">CVLEPA_LOCUS20262</name>
</gene>
<accession>A0ABP0G8X3</accession>
<comment type="caution">
    <text evidence="1">The sequence shown here is derived from an EMBL/GenBank/DDBJ whole genome shotgun (WGS) entry which is preliminary data.</text>
</comment>
<dbReference type="EMBL" id="CAWYQH010000108">
    <property type="protein sequence ID" value="CAK8688236.1"/>
    <property type="molecule type" value="Genomic_DNA"/>
</dbReference>
<evidence type="ECO:0000313" key="1">
    <source>
        <dbReference type="EMBL" id="CAK8688236.1"/>
    </source>
</evidence>
<organism evidence="1 2">
    <name type="scientific">Clavelina lepadiformis</name>
    <name type="common">Light-bulb sea squirt</name>
    <name type="synonym">Ascidia lepadiformis</name>
    <dbReference type="NCBI Taxonomy" id="159417"/>
    <lineage>
        <taxon>Eukaryota</taxon>
        <taxon>Metazoa</taxon>
        <taxon>Chordata</taxon>
        <taxon>Tunicata</taxon>
        <taxon>Ascidiacea</taxon>
        <taxon>Aplousobranchia</taxon>
        <taxon>Clavelinidae</taxon>
        <taxon>Clavelina</taxon>
    </lineage>
</organism>
<keyword evidence="2" id="KW-1185">Reference proteome</keyword>
<name>A0ABP0G8X3_CLALP</name>
<reference evidence="1 2" key="1">
    <citation type="submission" date="2024-02" db="EMBL/GenBank/DDBJ databases">
        <authorList>
            <person name="Daric V."/>
            <person name="Darras S."/>
        </authorList>
    </citation>
    <scope>NUCLEOTIDE SEQUENCE [LARGE SCALE GENOMIC DNA]</scope>
</reference>
<protein>
    <submittedName>
        <fullName evidence="1">Uncharacterized protein</fullName>
    </submittedName>
</protein>
<evidence type="ECO:0000313" key="2">
    <source>
        <dbReference type="Proteomes" id="UP001642483"/>
    </source>
</evidence>
<sequence>MGEEMKDEVNPVILVEALNRVFRVFVRKYHSVLHKAGQLCKHTPDYDFNENPISKATRKTKPTTSCKSVASAEDVERKDVKEISTRVEHADVVATTRNFEKLFMKKKVAMTYF</sequence>